<protein>
    <submittedName>
        <fullName evidence="2">ATP-binding protein</fullName>
    </submittedName>
</protein>
<evidence type="ECO:0000313" key="3">
    <source>
        <dbReference type="Proteomes" id="UP001180081"/>
    </source>
</evidence>
<evidence type="ECO:0000313" key="2">
    <source>
        <dbReference type="EMBL" id="MDN3578678.1"/>
    </source>
</evidence>
<keyword evidence="3" id="KW-1185">Reference proteome</keyword>
<dbReference type="InterPro" id="IPR049945">
    <property type="entry name" value="AAA_22"/>
</dbReference>
<keyword evidence="2" id="KW-0067">ATP-binding</keyword>
<dbReference type="Proteomes" id="UP001180081">
    <property type="component" value="Unassembled WGS sequence"/>
</dbReference>
<dbReference type="InterPro" id="IPR052026">
    <property type="entry name" value="ExeA_AAA_ATPase_DNA-bind"/>
</dbReference>
<dbReference type="SUPFAM" id="SSF52540">
    <property type="entry name" value="P-loop containing nucleoside triphosphate hydrolases"/>
    <property type="match status" value="1"/>
</dbReference>
<name>A0ABT8B8V9_9NEIS</name>
<dbReference type="GO" id="GO:0005524">
    <property type="term" value="F:ATP binding"/>
    <property type="evidence" value="ECO:0007669"/>
    <property type="project" value="UniProtKB-KW"/>
</dbReference>
<gene>
    <name evidence="2" type="ORF">QWZ03_18080</name>
</gene>
<reference evidence="2" key="2">
    <citation type="submission" date="2023-06" db="EMBL/GenBank/DDBJ databases">
        <authorList>
            <person name="Lucena T."/>
            <person name="Sun Q."/>
        </authorList>
    </citation>
    <scope>NUCLEOTIDE SEQUENCE</scope>
    <source>
        <strain evidence="2">CECT 7703</strain>
    </source>
</reference>
<reference evidence="2" key="1">
    <citation type="journal article" date="2014" name="Int. J. Syst. Evol. Microbiol.">
        <title>Complete genome of a new Firmicutes species belonging to the dominant human colonic microbiota ('Ruminococcus bicirculans') reveals two chromosomes and a selective capacity to utilize plant glucans.</title>
        <authorList>
            <consortium name="NISC Comparative Sequencing Program"/>
            <person name="Wegmann U."/>
            <person name="Louis P."/>
            <person name="Goesmann A."/>
            <person name="Henrissat B."/>
            <person name="Duncan S.H."/>
            <person name="Flint H.J."/>
        </authorList>
    </citation>
    <scope>NUCLEOTIDE SEQUENCE</scope>
    <source>
        <strain evidence="2">CECT 7703</strain>
    </source>
</reference>
<comment type="caution">
    <text evidence="2">The sequence shown here is derived from an EMBL/GenBank/DDBJ whole genome shotgun (WGS) entry which is preliminary data.</text>
</comment>
<dbReference type="RefSeq" id="WP_290334007.1">
    <property type="nucleotide sequence ID" value="NZ_JAUFPU010000018.1"/>
</dbReference>
<dbReference type="PANTHER" id="PTHR35894:SF5">
    <property type="entry name" value="MU-LIKE PROPHAGE FLUMU DNA TRANSPOSITION PROTEIN B"/>
    <property type="match status" value="1"/>
</dbReference>
<feature type="domain" description="ORC1/DEAH AAA+ ATPase" evidence="1">
    <location>
        <begin position="28"/>
        <end position="144"/>
    </location>
</feature>
<dbReference type="EMBL" id="JAUFPU010000018">
    <property type="protein sequence ID" value="MDN3578678.1"/>
    <property type="molecule type" value="Genomic_DNA"/>
</dbReference>
<dbReference type="Pfam" id="PF13401">
    <property type="entry name" value="AAA_22"/>
    <property type="match status" value="1"/>
</dbReference>
<sequence length="243" mass="26931">MRHQFVKVSNYKRFRAGITQIEARGAMEASMLLVTGPAGRGKTSTVDQWASEANAIFLRAPVNWSPHKLELDLADVLGIDTNQRSRDLFAKIIREFARQQTPIVIDEVQNALANGAACLEHIRDISDLAEMPVVLIGMEDIKTKLARHMQIASRIGAVVEFQPITQDDCTLICRDLAEVRIAPEVVAEVHAQCDGRMRLALNALAAIEQLAKRNGKTEVAAADIAGMRLCEDWQRNIKRGARP</sequence>
<dbReference type="Gene3D" id="3.40.50.300">
    <property type="entry name" value="P-loop containing nucleotide triphosphate hydrolases"/>
    <property type="match status" value="1"/>
</dbReference>
<accession>A0ABT8B8V9</accession>
<organism evidence="2 3">
    <name type="scientific">Chitinimonas viridis</name>
    <dbReference type="NCBI Taxonomy" id="664880"/>
    <lineage>
        <taxon>Bacteria</taxon>
        <taxon>Pseudomonadati</taxon>
        <taxon>Pseudomonadota</taxon>
        <taxon>Betaproteobacteria</taxon>
        <taxon>Neisseriales</taxon>
        <taxon>Chitinibacteraceae</taxon>
        <taxon>Chitinimonas</taxon>
    </lineage>
</organism>
<dbReference type="PANTHER" id="PTHR35894">
    <property type="entry name" value="GENERAL SECRETION PATHWAY PROTEIN A-RELATED"/>
    <property type="match status" value="1"/>
</dbReference>
<keyword evidence="2" id="KW-0547">Nucleotide-binding</keyword>
<proteinExistence type="predicted"/>
<evidence type="ECO:0000259" key="1">
    <source>
        <dbReference type="Pfam" id="PF13401"/>
    </source>
</evidence>
<dbReference type="InterPro" id="IPR027417">
    <property type="entry name" value="P-loop_NTPase"/>
</dbReference>